<sequence>MSASVLKVLNQPGWNYKLSYDGVSILAPTKKDATNLAQSYGYALSETAAKINGKVRIGWRHCKRPIEFYGWMASQKPPTPAETAECMLPIGGEVFCSQLSLPVGLLKRMVAAAESERPISIIRQDNNKQIIVNQLMSDMLQTPPEVATQRVMNRFWLPEDLAELERRLSQQNRFTMTYRGGLNEQTWAILTTQFESFEVDGIWYRQATTLATPELIPIPPEAFAPI</sequence>
<dbReference type="Proteomes" id="UP000186391">
    <property type="component" value="Unassembled WGS sequence"/>
</dbReference>
<proteinExistence type="predicted"/>
<accession>A0A1U7H5R9</accession>
<dbReference type="AlphaFoldDB" id="A0A1U7H5R9"/>
<dbReference type="OrthoDB" id="508276at2"/>
<comment type="caution">
    <text evidence="1">The sequence shown here is derived from an EMBL/GenBank/DDBJ whole genome shotgun (WGS) entry which is preliminary data.</text>
</comment>
<gene>
    <name evidence="1" type="ORF">NIES592_03180</name>
</gene>
<organism evidence="1 2">
    <name type="scientific">Fischerella major NIES-592</name>
    <dbReference type="NCBI Taxonomy" id="210994"/>
    <lineage>
        <taxon>Bacteria</taxon>
        <taxon>Bacillati</taxon>
        <taxon>Cyanobacteriota</taxon>
        <taxon>Cyanophyceae</taxon>
        <taxon>Nostocales</taxon>
        <taxon>Hapalosiphonaceae</taxon>
        <taxon>Fischerella</taxon>
    </lineage>
</organism>
<protein>
    <submittedName>
        <fullName evidence="1">Uncharacterized protein</fullName>
    </submittedName>
</protein>
<dbReference type="RefSeq" id="WP_062248709.1">
    <property type="nucleotide sequence ID" value="NZ_MRCA01000001.1"/>
</dbReference>
<name>A0A1U7H5R9_9CYAN</name>
<evidence type="ECO:0000313" key="2">
    <source>
        <dbReference type="Proteomes" id="UP000186391"/>
    </source>
</evidence>
<dbReference type="InterPro" id="IPR000014">
    <property type="entry name" value="PAS"/>
</dbReference>
<dbReference type="CDD" id="cd00130">
    <property type="entry name" value="PAS"/>
    <property type="match status" value="1"/>
</dbReference>
<evidence type="ECO:0000313" key="1">
    <source>
        <dbReference type="EMBL" id="OKH16643.1"/>
    </source>
</evidence>
<keyword evidence="2" id="KW-1185">Reference proteome</keyword>
<dbReference type="EMBL" id="MRCA01000001">
    <property type="protein sequence ID" value="OKH16643.1"/>
    <property type="molecule type" value="Genomic_DNA"/>
</dbReference>
<reference evidence="1 2" key="1">
    <citation type="submission" date="2016-11" db="EMBL/GenBank/DDBJ databases">
        <title>Draft Genome Sequences of Nine Cyanobacterial Strains from Diverse Habitats.</title>
        <authorList>
            <person name="Zhu T."/>
            <person name="Hou S."/>
            <person name="Lu X."/>
            <person name="Hess W.R."/>
        </authorList>
    </citation>
    <scope>NUCLEOTIDE SEQUENCE [LARGE SCALE GENOMIC DNA]</scope>
    <source>
        <strain evidence="1 2">NIES-592</strain>
    </source>
</reference>